<accession>A0A4Q9MDJ3</accession>
<evidence type="ECO:0000313" key="1">
    <source>
        <dbReference type="EMBL" id="TBU25289.1"/>
    </source>
</evidence>
<dbReference type="Proteomes" id="UP000292957">
    <property type="component" value="Unassembled WGS sequence"/>
</dbReference>
<protein>
    <submittedName>
        <fullName evidence="1">Uncharacterized protein</fullName>
    </submittedName>
</protein>
<organism evidence="1">
    <name type="scientific">Dichomitus squalens</name>
    <dbReference type="NCBI Taxonomy" id="114155"/>
    <lineage>
        <taxon>Eukaryota</taxon>
        <taxon>Fungi</taxon>
        <taxon>Dikarya</taxon>
        <taxon>Basidiomycota</taxon>
        <taxon>Agaricomycotina</taxon>
        <taxon>Agaricomycetes</taxon>
        <taxon>Polyporales</taxon>
        <taxon>Polyporaceae</taxon>
        <taxon>Dichomitus</taxon>
    </lineage>
</organism>
<name>A0A4Q9MDJ3_9APHY</name>
<reference evidence="1" key="1">
    <citation type="submission" date="2019-01" db="EMBL/GenBank/DDBJ databases">
        <title>Draft genome sequences of three monokaryotic isolates of the white-rot basidiomycete fungus Dichomitus squalens.</title>
        <authorList>
            <consortium name="DOE Joint Genome Institute"/>
            <person name="Lopez S.C."/>
            <person name="Andreopoulos B."/>
            <person name="Pangilinan J."/>
            <person name="Lipzen A."/>
            <person name="Riley R."/>
            <person name="Ahrendt S."/>
            <person name="Ng V."/>
            <person name="Barry K."/>
            <person name="Daum C."/>
            <person name="Grigoriev I.V."/>
            <person name="Hilden K.S."/>
            <person name="Makela M.R."/>
            <person name="de Vries R.P."/>
        </authorList>
    </citation>
    <scope>NUCLEOTIDE SEQUENCE [LARGE SCALE GENOMIC DNA]</scope>
    <source>
        <strain evidence="1">OM18370.1</strain>
    </source>
</reference>
<gene>
    <name evidence="1" type="ORF">BD311DRAFT_670040</name>
</gene>
<sequence>MATTTVKTKPAKTTRAQQPKTATFAKGNANANTTLTLHLNVNANAGSRAVSLGNGNNGAGGRRTGSNTGGRQVSAIMAPAYSYSPYQSWLVHFV</sequence>
<proteinExistence type="predicted"/>
<dbReference type="AlphaFoldDB" id="A0A4Q9MDJ3"/>
<dbReference type="EMBL" id="ML143464">
    <property type="protein sequence ID" value="TBU25289.1"/>
    <property type="molecule type" value="Genomic_DNA"/>
</dbReference>